<dbReference type="AlphaFoldDB" id="A0AAE4R487"/>
<dbReference type="EMBL" id="JAWLKH010000012">
    <property type="protein sequence ID" value="MDV6312789.1"/>
    <property type="molecule type" value="Genomic_DNA"/>
</dbReference>
<protein>
    <submittedName>
        <fullName evidence="2">Uncharacterized protein</fullName>
    </submittedName>
</protein>
<evidence type="ECO:0000256" key="1">
    <source>
        <dbReference type="SAM" id="MobiDB-lite"/>
    </source>
</evidence>
<feature type="region of interest" description="Disordered" evidence="1">
    <location>
        <begin position="54"/>
        <end position="116"/>
    </location>
</feature>
<dbReference type="RefSeq" id="WP_159405216.1">
    <property type="nucleotide sequence ID" value="NZ_CP096596.1"/>
</dbReference>
<accession>A0AAE4R487</accession>
<proteinExistence type="predicted"/>
<reference evidence="2" key="1">
    <citation type="submission" date="2023-10" db="EMBL/GenBank/DDBJ databases">
        <title>Development of a sustainable strategy for remediation of hydrocarbon-contaminated territories based on the waste exchange concept.</title>
        <authorList>
            <person name="Krivoruchko A."/>
        </authorList>
    </citation>
    <scope>NUCLEOTIDE SEQUENCE</scope>
    <source>
        <strain evidence="2">IEGM 1279</strain>
    </source>
</reference>
<name>A0AAE4R487_9ACTN</name>
<organism evidence="2 3">
    <name type="scientific">Gordonia amicalis</name>
    <dbReference type="NCBI Taxonomy" id="89053"/>
    <lineage>
        <taxon>Bacteria</taxon>
        <taxon>Bacillati</taxon>
        <taxon>Actinomycetota</taxon>
        <taxon>Actinomycetes</taxon>
        <taxon>Mycobacteriales</taxon>
        <taxon>Gordoniaceae</taxon>
        <taxon>Gordonia</taxon>
    </lineage>
</organism>
<comment type="caution">
    <text evidence="2">The sequence shown here is derived from an EMBL/GenBank/DDBJ whole genome shotgun (WGS) entry which is preliminary data.</text>
</comment>
<gene>
    <name evidence="2" type="ORF">R3Q15_12975</name>
</gene>
<feature type="compositionally biased region" description="Basic and acidic residues" evidence="1">
    <location>
        <begin position="70"/>
        <end position="79"/>
    </location>
</feature>
<sequence length="178" mass="20239">MHPAAAQHQTQRHPHEKCDRQPSATRRRHHDRRTDRHEREATVDHRVLVVRLTERGREPFSGNHVANTMQDKEKPEHSRGPLCERPPPPAGGTRPRRGDLPFHGRVGRRGRRTPEGIGQQHEIRLHRTRSGGAGENGGDVVVEALGRRDLLGIERRLGIGWIVRRHRGITSLSLATPR</sequence>
<feature type="region of interest" description="Disordered" evidence="1">
    <location>
        <begin position="1"/>
        <end position="42"/>
    </location>
</feature>
<evidence type="ECO:0000313" key="3">
    <source>
        <dbReference type="Proteomes" id="UP001185922"/>
    </source>
</evidence>
<dbReference type="Proteomes" id="UP001185922">
    <property type="component" value="Unassembled WGS sequence"/>
</dbReference>
<evidence type="ECO:0000313" key="2">
    <source>
        <dbReference type="EMBL" id="MDV6312789.1"/>
    </source>
</evidence>
<feature type="compositionally biased region" description="Basic and acidic residues" evidence="1">
    <location>
        <begin position="32"/>
        <end position="42"/>
    </location>
</feature>